<comment type="caution">
    <text evidence="1">The sequence shown here is derived from an EMBL/GenBank/DDBJ whole genome shotgun (WGS) entry which is preliminary data.</text>
</comment>
<proteinExistence type="predicted"/>
<organism evidence="1 2">
    <name type="scientific">Pseudotenacibaculum haliotis</name>
    <dbReference type="NCBI Taxonomy" id="1862138"/>
    <lineage>
        <taxon>Bacteria</taxon>
        <taxon>Pseudomonadati</taxon>
        <taxon>Bacteroidota</taxon>
        <taxon>Flavobacteriia</taxon>
        <taxon>Flavobacteriales</taxon>
        <taxon>Flavobacteriaceae</taxon>
        <taxon>Pseudotenacibaculum</taxon>
    </lineage>
</organism>
<evidence type="ECO:0000313" key="2">
    <source>
        <dbReference type="Proteomes" id="UP001597508"/>
    </source>
</evidence>
<evidence type="ECO:0000313" key="1">
    <source>
        <dbReference type="EMBL" id="MFD2568938.1"/>
    </source>
</evidence>
<dbReference type="Gene3D" id="2.30.110.10">
    <property type="entry name" value="Electron Transport, Fmn-binding Protein, Chain A"/>
    <property type="match status" value="1"/>
</dbReference>
<protein>
    <recommendedName>
        <fullName evidence="3">Pyridoxamine 5'-phosphate oxidase putative domain-containing protein</fullName>
    </recommendedName>
</protein>
<dbReference type="Proteomes" id="UP001597508">
    <property type="component" value="Unassembled WGS sequence"/>
</dbReference>
<name>A0ABW5LVT6_9FLAO</name>
<keyword evidence="2" id="KW-1185">Reference proteome</keyword>
<dbReference type="InterPro" id="IPR012349">
    <property type="entry name" value="Split_barrel_FMN-bd"/>
</dbReference>
<reference evidence="2" key="1">
    <citation type="journal article" date="2019" name="Int. J. Syst. Evol. Microbiol.">
        <title>The Global Catalogue of Microorganisms (GCM) 10K type strain sequencing project: providing services to taxonomists for standard genome sequencing and annotation.</title>
        <authorList>
            <consortium name="The Broad Institute Genomics Platform"/>
            <consortium name="The Broad Institute Genome Sequencing Center for Infectious Disease"/>
            <person name="Wu L."/>
            <person name="Ma J."/>
        </authorList>
    </citation>
    <scope>NUCLEOTIDE SEQUENCE [LARGE SCALE GENOMIC DNA]</scope>
    <source>
        <strain evidence="2">KCTC 52127</strain>
    </source>
</reference>
<accession>A0ABW5LVT6</accession>
<dbReference type="RefSeq" id="WP_379667642.1">
    <property type="nucleotide sequence ID" value="NZ_JBHULH010000012.1"/>
</dbReference>
<sequence>MKIDIQKDWGKIKSHFRTCNRRNMHVVISSVDSDQMPTVTPIGSLFLNDDQTGFYFEKFATKLRKSSEQNKNICVLAVNSRKWFWLKALFKGKFSDYPGVKLYGELGEKRDATPREYRAFQRRVQSTKRLKGYHYLWKDMAQIREIKFTKAEKINLGKMTKEL</sequence>
<evidence type="ECO:0008006" key="3">
    <source>
        <dbReference type="Google" id="ProtNLM"/>
    </source>
</evidence>
<dbReference type="SUPFAM" id="SSF50475">
    <property type="entry name" value="FMN-binding split barrel"/>
    <property type="match status" value="1"/>
</dbReference>
<gene>
    <name evidence="1" type="ORF">ACFSRZ_16300</name>
</gene>
<dbReference type="EMBL" id="JBHULH010000012">
    <property type="protein sequence ID" value="MFD2568938.1"/>
    <property type="molecule type" value="Genomic_DNA"/>
</dbReference>